<dbReference type="EMBL" id="JAOQIO010000125">
    <property type="protein sequence ID" value="MCU6798255.1"/>
    <property type="molecule type" value="Genomic_DNA"/>
</dbReference>
<dbReference type="PANTHER" id="PTHR33886">
    <property type="entry name" value="UNSATURATED RHAMNOGALACTURONAN HYDROLASE (EUROFUNG)"/>
    <property type="match status" value="1"/>
</dbReference>
<dbReference type="Gene3D" id="1.50.10.10">
    <property type="match status" value="1"/>
</dbReference>
<sequence length="492" mass="54945">MQQQQQQLDWHKHYRFADSVVAPNRPFDGSHLPKGSEAAVIVAPANIGTSTVLYFTGKLPKEPIQGLRITFAVHVREEVELEAFLYESGERLGLFDVRYAYAKQMFEIPVTPDGGERIFREGVGLRMIKGTEDVWLLCGEGEECAVFSPHLLLAPAHAPNRLALFTYHLQSQACYHRSGWMEGCVLDGLYDMYRFTKDTYYLLAVEQHLKLFVDDNKEIEEPTGPRVKNGKIVADVIEQTLPYAVLAKIQPDHPVIDSLIAYWLDYQRADGSIYDRETDTITGEGVYTVGYPIAAIAAARGRDDLAELALMQLWSRKERLVTERGIYLRADAENHCSYLNWARALAWYLLGAARMLIELKPWNDNKPSTLYQQAAAEFVRSAGFAASLQQENGLWTVFADDSSTGTEAGGSAGIAAAMVLGAREGLLEDSYLIRGERAWIALQEYLTIDGFIRGVSQTNQGGEELQRSGYRVMFQMGMGLLAQLGAALNKPL</sequence>
<keyword evidence="3" id="KW-1185">Reference proteome</keyword>
<evidence type="ECO:0000256" key="1">
    <source>
        <dbReference type="ARBA" id="ARBA00022801"/>
    </source>
</evidence>
<dbReference type="InterPro" id="IPR008928">
    <property type="entry name" value="6-hairpin_glycosidase_sf"/>
</dbReference>
<keyword evidence="1 2" id="KW-0378">Hydrolase</keyword>
<comment type="caution">
    <text evidence="2">The sequence shown here is derived from an EMBL/GenBank/DDBJ whole genome shotgun (WGS) entry which is preliminary data.</text>
</comment>
<reference evidence="2 3" key="1">
    <citation type="submission" date="2022-09" db="EMBL/GenBank/DDBJ databases">
        <authorList>
            <person name="Han X.L."/>
            <person name="Wang Q."/>
            <person name="Lu T."/>
        </authorList>
    </citation>
    <scope>NUCLEOTIDE SEQUENCE [LARGE SCALE GENOMIC DNA]</scope>
    <source>
        <strain evidence="2 3">WQ 127069</strain>
    </source>
</reference>
<gene>
    <name evidence="2" type="ORF">OB236_39620</name>
</gene>
<name>A0ABT2UUF5_9BACL</name>
<accession>A0ABT2UUF5</accession>
<dbReference type="RefSeq" id="WP_262688972.1">
    <property type="nucleotide sequence ID" value="NZ_JAOQIO010000125.1"/>
</dbReference>
<dbReference type="Proteomes" id="UP001652445">
    <property type="component" value="Unassembled WGS sequence"/>
</dbReference>
<dbReference type="Pfam" id="PF07470">
    <property type="entry name" value="Glyco_hydro_88"/>
    <property type="match status" value="1"/>
</dbReference>
<evidence type="ECO:0000313" key="2">
    <source>
        <dbReference type="EMBL" id="MCU6798255.1"/>
    </source>
</evidence>
<dbReference type="SUPFAM" id="SSF48208">
    <property type="entry name" value="Six-hairpin glycosidases"/>
    <property type="match status" value="1"/>
</dbReference>
<dbReference type="GO" id="GO:0016787">
    <property type="term" value="F:hydrolase activity"/>
    <property type="evidence" value="ECO:0007669"/>
    <property type="project" value="UniProtKB-KW"/>
</dbReference>
<dbReference type="InterPro" id="IPR012341">
    <property type="entry name" value="6hp_glycosidase-like_sf"/>
</dbReference>
<evidence type="ECO:0000313" key="3">
    <source>
        <dbReference type="Proteomes" id="UP001652445"/>
    </source>
</evidence>
<dbReference type="InterPro" id="IPR010905">
    <property type="entry name" value="Glyco_hydro_88"/>
</dbReference>
<protein>
    <submittedName>
        <fullName evidence="2">Glycoside hydrolase family 88 protein</fullName>
    </submittedName>
</protein>
<dbReference type="InterPro" id="IPR052043">
    <property type="entry name" value="PolySaccharide_Degr_Enz"/>
</dbReference>
<dbReference type="PANTHER" id="PTHR33886:SF8">
    <property type="entry name" value="UNSATURATED RHAMNOGALACTURONAN HYDROLASE (EUROFUNG)"/>
    <property type="match status" value="1"/>
</dbReference>
<organism evidence="2 3">
    <name type="scientific">Paenibacillus baimaensis</name>
    <dbReference type="NCBI Taxonomy" id="2982185"/>
    <lineage>
        <taxon>Bacteria</taxon>
        <taxon>Bacillati</taxon>
        <taxon>Bacillota</taxon>
        <taxon>Bacilli</taxon>
        <taxon>Bacillales</taxon>
        <taxon>Paenibacillaceae</taxon>
        <taxon>Paenibacillus</taxon>
    </lineage>
</organism>
<proteinExistence type="predicted"/>